<gene>
    <name evidence="3" type="ORF">PPACK8108_LOCUS10409</name>
</gene>
<name>A0AAV0B1T6_PHAPC</name>
<dbReference type="Gene3D" id="1.20.120.790">
    <property type="entry name" value="Heat shock protein 90, C-terminal domain"/>
    <property type="match status" value="1"/>
</dbReference>
<dbReference type="InterPro" id="IPR001404">
    <property type="entry name" value="Hsp90_fam"/>
</dbReference>
<dbReference type="GO" id="GO:0005524">
    <property type="term" value="F:ATP binding"/>
    <property type="evidence" value="ECO:0007669"/>
    <property type="project" value="InterPro"/>
</dbReference>
<protein>
    <submittedName>
        <fullName evidence="3">Uncharacterized protein</fullName>
    </submittedName>
</protein>
<dbReference type="AlphaFoldDB" id="A0AAV0B1T6"/>
<evidence type="ECO:0000256" key="1">
    <source>
        <dbReference type="ARBA" id="ARBA00008239"/>
    </source>
</evidence>
<keyword evidence="2" id="KW-0143">Chaperone</keyword>
<comment type="caution">
    <text evidence="3">The sequence shown here is derived from an EMBL/GenBank/DDBJ whole genome shotgun (WGS) entry which is preliminary data.</text>
</comment>
<dbReference type="GO" id="GO:0140662">
    <property type="term" value="F:ATP-dependent protein folding chaperone"/>
    <property type="evidence" value="ECO:0007669"/>
    <property type="project" value="InterPro"/>
</dbReference>
<sequence>MGDKEEDEAEKKSIEEYKTQFKLFSKYMKKELEEFVGNVVILDRLTTLPWAVVVDSYAGTGNMELADSNVYFQRIRLLLRKLIGVDELAREVWWREPYDHAAKDPRQKAVDTGRFEEIEKSLERIENKERVKEDKG</sequence>
<keyword evidence="4" id="KW-1185">Reference proteome</keyword>
<comment type="similarity">
    <text evidence="1">Belongs to the heat shock protein 90 family.</text>
</comment>
<dbReference type="EMBL" id="CALTRL010002328">
    <property type="protein sequence ID" value="CAH7675407.1"/>
    <property type="molecule type" value="Genomic_DNA"/>
</dbReference>
<proteinExistence type="inferred from homology"/>
<dbReference type="GO" id="GO:0016887">
    <property type="term" value="F:ATP hydrolysis activity"/>
    <property type="evidence" value="ECO:0007669"/>
    <property type="project" value="InterPro"/>
</dbReference>
<reference evidence="3" key="1">
    <citation type="submission" date="2022-06" db="EMBL/GenBank/DDBJ databases">
        <authorList>
            <consortium name="SYNGENTA / RWTH Aachen University"/>
        </authorList>
    </citation>
    <scope>NUCLEOTIDE SEQUENCE</scope>
</reference>
<dbReference type="InterPro" id="IPR037196">
    <property type="entry name" value="HSP90_C"/>
</dbReference>
<dbReference type="GO" id="GO:0051082">
    <property type="term" value="F:unfolded protein binding"/>
    <property type="evidence" value="ECO:0007669"/>
    <property type="project" value="InterPro"/>
</dbReference>
<dbReference type="Proteomes" id="UP001153365">
    <property type="component" value="Unassembled WGS sequence"/>
</dbReference>
<evidence type="ECO:0000256" key="2">
    <source>
        <dbReference type="ARBA" id="ARBA00023186"/>
    </source>
</evidence>
<dbReference type="Pfam" id="PF00183">
    <property type="entry name" value="HSP90"/>
    <property type="match status" value="1"/>
</dbReference>
<organism evidence="3 4">
    <name type="scientific">Phakopsora pachyrhizi</name>
    <name type="common">Asian soybean rust disease fungus</name>
    <dbReference type="NCBI Taxonomy" id="170000"/>
    <lineage>
        <taxon>Eukaryota</taxon>
        <taxon>Fungi</taxon>
        <taxon>Dikarya</taxon>
        <taxon>Basidiomycota</taxon>
        <taxon>Pucciniomycotina</taxon>
        <taxon>Pucciniomycetes</taxon>
        <taxon>Pucciniales</taxon>
        <taxon>Phakopsoraceae</taxon>
        <taxon>Phakopsora</taxon>
    </lineage>
</organism>
<dbReference type="SUPFAM" id="SSF110942">
    <property type="entry name" value="HSP90 C-terminal domain"/>
    <property type="match status" value="1"/>
</dbReference>
<evidence type="ECO:0000313" key="4">
    <source>
        <dbReference type="Proteomes" id="UP001153365"/>
    </source>
</evidence>
<accession>A0AAV0B1T6</accession>
<evidence type="ECO:0000313" key="3">
    <source>
        <dbReference type="EMBL" id="CAH7675407.1"/>
    </source>
</evidence>
<feature type="non-terminal residue" evidence="3">
    <location>
        <position position="136"/>
    </location>
</feature>